<evidence type="ECO:0000256" key="2">
    <source>
        <dbReference type="ARBA" id="ARBA00023125"/>
    </source>
</evidence>
<feature type="domain" description="HTH gntR-type" evidence="4">
    <location>
        <begin position="8"/>
        <end position="75"/>
    </location>
</feature>
<keyword evidence="1" id="KW-0805">Transcription regulation</keyword>
<accession>A0A927I372</accession>
<dbReference type="SUPFAM" id="SSF46785">
    <property type="entry name" value="Winged helix' DNA-binding domain"/>
    <property type="match status" value="2"/>
</dbReference>
<organism evidence="5 6">
    <name type="scientific">Bosea spartocytisi</name>
    <dbReference type="NCBI Taxonomy" id="2773451"/>
    <lineage>
        <taxon>Bacteria</taxon>
        <taxon>Pseudomonadati</taxon>
        <taxon>Pseudomonadota</taxon>
        <taxon>Alphaproteobacteria</taxon>
        <taxon>Hyphomicrobiales</taxon>
        <taxon>Boseaceae</taxon>
        <taxon>Bosea</taxon>
    </lineage>
</organism>
<keyword evidence="6" id="KW-1185">Reference proteome</keyword>
<evidence type="ECO:0000259" key="4">
    <source>
        <dbReference type="PROSITE" id="PS50949"/>
    </source>
</evidence>
<dbReference type="EMBL" id="JACXWY010000020">
    <property type="protein sequence ID" value="MBD3848578.1"/>
    <property type="molecule type" value="Genomic_DNA"/>
</dbReference>
<dbReference type="PROSITE" id="PS50949">
    <property type="entry name" value="HTH_GNTR"/>
    <property type="match status" value="1"/>
</dbReference>
<dbReference type="PANTHER" id="PTHR43537">
    <property type="entry name" value="TRANSCRIPTIONAL REGULATOR, GNTR FAMILY"/>
    <property type="match status" value="1"/>
</dbReference>
<dbReference type="AlphaFoldDB" id="A0A927I372"/>
<protein>
    <submittedName>
        <fullName evidence="5">GntR family transcriptional regulator</fullName>
    </submittedName>
</protein>
<dbReference type="RefSeq" id="WP_191125587.1">
    <property type="nucleotide sequence ID" value="NZ_JACXWY010000020.1"/>
</dbReference>
<name>A0A927I372_9HYPH</name>
<dbReference type="GO" id="GO:0003677">
    <property type="term" value="F:DNA binding"/>
    <property type="evidence" value="ECO:0007669"/>
    <property type="project" value="UniProtKB-KW"/>
</dbReference>
<gene>
    <name evidence="5" type="ORF">IED13_23010</name>
</gene>
<dbReference type="PANTHER" id="PTHR43537:SF52">
    <property type="entry name" value="FATTY ACID METABOLISM REGULATOR PROTEIN"/>
    <property type="match status" value="1"/>
</dbReference>
<evidence type="ECO:0000313" key="5">
    <source>
        <dbReference type="EMBL" id="MBD3848578.1"/>
    </source>
</evidence>
<dbReference type="SUPFAM" id="SSF48008">
    <property type="entry name" value="GntR ligand-binding domain-like"/>
    <property type="match status" value="1"/>
</dbReference>
<comment type="caution">
    <text evidence="5">The sequence shown here is derived from an EMBL/GenBank/DDBJ whole genome shotgun (WGS) entry which is preliminary data.</text>
</comment>
<dbReference type="Pfam" id="PF07729">
    <property type="entry name" value="FCD"/>
    <property type="match status" value="1"/>
</dbReference>
<dbReference type="Gene3D" id="1.20.120.530">
    <property type="entry name" value="GntR ligand-binding domain-like"/>
    <property type="match status" value="1"/>
</dbReference>
<dbReference type="InterPro" id="IPR036388">
    <property type="entry name" value="WH-like_DNA-bd_sf"/>
</dbReference>
<dbReference type="InterPro" id="IPR000524">
    <property type="entry name" value="Tscrpt_reg_HTH_GntR"/>
</dbReference>
<dbReference type="InterPro" id="IPR036390">
    <property type="entry name" value="WH_DNA-bd_sf"/>
</dbReference>
<sequence length="295" mass="33529">MDEGISTSAKTIELAGQIIEIARSENIRCGERLFEHRLANRLGMSRGPVRAALRSLAEAGLAEAVPNKGFVLTQSLDSDIALKALNAGDRSETHYLAIAKDRLEGRVPDVVSEAELMRRYGLKRAELLRLLDRIAAEGWVERLRGYGWRFTQTLNSPLAYAQTGRLRMMIEPGGILEPTFRWNAELMAPVREHQERVRKDGLKVFTLSEMFRFGCEVHEAIAECSGNAFLLDALRRLNRIRRLFAYRFIPDLEMVERHTQEHLQILDLLERDDREQAAALMRAHLHWSGGGDQIS</sequence>
<proteinExistence type="predicted"/>
<dbReference type="SMART" id="SM00345">
    <property type="entry name" value="HTH_GNTR"/>
    <property type="match status" value="2"/>
</dbReference>
<evidence type="ECO:0000313" key="6">
    <source>
        <dbReference type="Proteomes" id="UP000619295"/>
    </source>
</evidence>
<dbReference type="Gene3D" id="1.10.10.10">
    <property type="entry name" value="Winged helix-like DNA-binding domain superfamily/Winged helix DNA-binding domain"/>
    <property type="match status" value="2"/>
</dbReference>
<keyword evidence="2" id="KW-0238">DNA-binding</keyword>
<evidence type="ECO:0000256" key="3">
    <source>
        <dbReference type="ARBA" id="ARBA00023163"/>
    </source>
</evidence>
<dbReference type="Pfam" id="PF00392">
    <property type="entry name" value="GntR"/>
    <property type="match status" value="1"/>
</dbReference>
<reference evidence="5" key="1">
    <citation type="submission" date="2020-09" db="EMBL/GenBank/DDBJ databases">
        <title>Bosea spartocytisi sp. nov. a root nodule endophyte of Spartocytisus supranubius in the high mountain ecosystem fo the Teide National Park (Canary Islands, Spain).</title>
        <authorList>
            <person name="Pulido-Suarez L."/>
            <person name="Peix A."/>
            <person name="Igual J.M."/>
            <person name="Socas-Perez N."/>
            <person name="Velazquez E."/>
            <person name="Flores-Felix J.D."/>
            <person name="Leon-Barrios M."/>
        </authorList>
    </citation>
    <scope>NUCLEOTIDE SEQUENCE</scope>
    <source>
        <strain evidence="5">SSUT16</strain>
    </source>
</reference>
<keyword evidence="3" id="KW-0804">Transcription</keyword>
<dbReference type="GO" id="GO:0003700">
    <property type="term" value="F:DNA-binding transcription factor activity"/>
    <property type="evidence" value="ECO:0007669"/>
    <property type="project" value="InterPro"/>
</dbReference>
<dbReference type="InterPro" id="IPR011711">
    <property type="entry name" value="GntR_C"/>
</dbReference>
<evidence type="ECO:0000256" key="1">
    <source>
        <dbReference type="ARBA" id="ARBA00023015"/>
    </source>
</evidence>
<dbReference type="SMART" id="SM00895">
    <property type="entry name" value="FCD"/>
    <property type="match status" value="1"/>
</dbReference>
<dbReference type="InterPro" id="IPR008920">
    <property type="entry name" value="TF_FadR/GntR_C"/>
</dbReference>
<dbReference type="Proteomes" id="UP000619295">
    <property type="component" value="Unassembled WGS sequence"/>
</dbReference>